<reference evidence="1 3" key="1">
    <citation type="journal article" date="2008" name="Science">
        <title>The Physcomitrella genome reveals evolutionary insights into the conquest of land by plants.</title>
        <authorList>
            <person name="Rensing S."/>
            <person name="Lang D."/>
            <person name="Zimmer A."/>
            <person name="Terry A."/>
            <person name="Salamov A."/>
            <person name="Shapiro H."/>
            <person name="Nishiyama T."/>
            <person name="Perroud P.-F."/>
            <person name="Lindquist E."/>
            <person name="Kamisugi Y."/>
            <person name="Tanahashi T."/>
            <person name="Sakakibara K."/>
            <person name="Fujita T."/>
            <person name="Oishi K."/>
            <person name="Shin-I T."/>
            <person name="Kuroki Y."/>
            <person name="Toyoda A."/>
            <person name="Suzuki Y."/>
            <person name="Hashimoto A."/>
            <person name="Yamaguchi K."/>
            <person name="Sugano A."/>
            <person name="Kohara Y."/>
            <person name="Fujiyama A."/>
            <person name="Anterola A."/>
            <person name="Aoki S."/>
            <person name="Ashton N."/>
            <person name="Barbazuk W.B."/>
            <person name="Barker E."/>
            <person name="Bennetzen J."/>
            <person name="Bezanilla M."/>
            <person name="Blankenship R."/>
            <person name="Cho S.H."/>
            <person name="Dutcher S."/>
            <person name="Estelle M."/>
            <person name="Fawcett J.A."/>
            <person name="Gundlach H."/>
            <person name="Hanada K."/>
            <person name="Heyl A."/>
            <person name="Hicks K.A."/>
            <person name="Hugh J."/>
            <person name="Lohr M."/>
            <person name="Mayer K."/>
            <person name="Melkozernov A."/>
            <person name="Murata T."/>
            <person name="Nelson D."/>
            <person name="Pils B."/>
            <person name="Prigge M."/>
            <person name="Reiss B."/>
            <person name="Renner T."/>
            <person name="Rombauts S."/>
            <person name="Rushton P."/>
            <person name="Sanderfoot A."/>
            <person name="Schween G."/>
            <person name="Shiu S.-H."/>
            <person name="Stueber K."/>
            <person name="Theodoulou F.L."/>
            <person name="Tu H."/>
            <person name="Van de Peer Y."/>
            <person name="Verrier P.J."/>
            <person name="Waters E."/>
            <person name="Wood A."/>
            <person name="Yang L."/>
            <person name="Cove D."/>
            <person name="Cuming A."/>
            <person name="Hasebe M."/>
            <person name="Lucas S."/>
            <person name="Mishler D.B."/>
            <person name="Reski R."/>
            <person name="Grigoriev I."/>
            <person name="Quatrano R.S."/>
            <person name="Boore J.L."/>
        </authorList>
    </citation>
    <scope>NUCLEOTIDE SEQUENCE [LARGE SCALE GENOMIC DNA]</scope>
    <source>
        <strain evidence="2 3">cv. Gransden 2004</strain>
    </source>
</reference>
<name>A0A2K1IBW3_PHYPA</name>
<organism evidence="1">
    <name type="scientific">Physcomitrium patens</name>
    <name type="common">Spreading-leaved earth moss</name>
    <name type="synonym">Physcomitrella patens</name>
    <dbReference type="NCBI Taxonomy" id="3218"/>
    <lineage>
        <taxon>Eukaryota</taxon>
        <taxon>Viridiplantae</taxon>
        <taxon>Streptophyta</taxon>
        <taxon>Embryophyta</taxon>
        <taxon>Bryophyta</taxon>
        <taxon>Bryophytina</taxon>
        <taxon>Bryopsida</taxon>
        <taxon>Funariidae</taxon>
        <taxon>Funariales</taxon>
        <taxon>Funariaceae</taxon>
        <taxon>Physcomitrium</taxon>
    </lineage>
</organism>
<proteinExistence type="predicted"/>
<evidence type="ECO:0000313" key="3">
    <source>
        <dbReference type="Proteomes" id="UP000006727"/>
    </source>
</evidence>
<dbReference type="Proteomes" id="UP000006727">
    <property type="component" value="Chromosome 26"/>
</dbReference>
<dbReference type="EnsemblPlants" id="Pp3c26_5370V3.1">
    <property type="protein sequence ID" value="Pp3c26_5370V3.1"/>
    <property type="gene ID" value="Pp3c26_5370"/>
</dbReference>
<sequence length="164" mass="18730">MLLYPQYNISYRNQIREDRRYLLLRPWRWTAERLGTLLVPRLFLTLLNGSSECEDEDLETDFSVSEGFLDNGLSLIKPSMSIVSERLIVTVAIGGFSHTFLGSVRWSSSSGEFLEELIEFMPFIKPFSRKAASQTNTGKTYSGVKGFMFLEVDVFCGMFLVGRL</sequence>
<protein>
    <submittedName>
        <fullName evidence="1 2">Uncharacterized protein</fullName>
    </submittedName>
</protein>
<reference evidence="1 3" key="2">
    <citation type="journal article" date="2018" name="Plant J.">
        <title>The Physcomitrella patens chromosome-scale assembly reveals moss genome structure and evolution.</title>
        <authorList>
            <person name="Lang D."/>
            <person name="Ullrich K.K."/>
            <person name="Murat F."/>
            <person name="Fuchs J."/>
            <person name="Jenkins J."/>
            <person name="Haas F.B."/>
            <person name="Piednoel M."/>
            <person name="Gundlach H."/>
            <person name="Van Bel M."/>
            <person name="Meyberg R."/>
            <person name="Vives C."/>
            <person name="Morata J."/>
            <person name="Symeonidi A."/>
            <person name="Hiss M."/>
            <person name="Muchero W."/>
            <person name="Kamisugi Y."/>
            <person name="Saleh O."/>
            <person name="Blanc G."/>
            <person name="Decker E.L."/>
            <person name="van Gessel N."/>
            <person name="Grimwood J."/>
            <person name="Hayes R.D."/>
            <person name="Graham S.W."/>
            <person name="Gunter L.E."/>
            <person name="McDaniel S.F."/>
            <person name="Hoernstein S.N.W."/>
            <person name="Larsson A."/>
            <person name="Li F.W."/>
            <person name="Perroud P.F."/>
            <person name="Phillips J."/>
            <person name="Ranjan P."/>
            <person name="Rokshar D.S."/>
            <person name="Rothfels C.J."/>
            <person name="Schneider L."/>
            <person name="Shu S."/>
            <person name="Stevenson D.W."/>
            <person name="Thummler F."/>
            <person name="Tillich M."/>
            <person name="Villarreal Aguilar J.C."/>
            <person name="Widiez T."/>
            <person name="Wong G.K."/>
            <person name="Wymore A."/>
            <person name="Zhang Y."/>
            <person name="Zimmer A.D."/>
            <person name="Quatrano R.S."/>
            <person name="Mayer K.F.X."/>
            <person name="Goodstein D."/>
            <person name="Casacuberta J.M."/>
            <person name="Vandepoele K."/>
            <person name="Reski R."/>
            <person name="Cuming A.C."/>
            <person name="Tuskan G.A."/>
            <person name="Maumus F."/>
            <person name="Salse J."/>
            <person name="Schmutz J."/>
            <person name="Rensing S.A."/>
        </authorList>
    </citation>
    <scope>NUCLEOTIDE SEQUENCE [LARGE SCALE GENOMIC DNA]</scope>
    <source>
        <strain evidence="2 3">cv. Gransden 2004</strain>
    </source>
</reference>
<dbReference type="Gramene" id="Pp3c26_5370V3.1">
    <property type="protein sequence ID" value="Pp3c26_5370V3.1"/>
    <property type="gene ID" value="Pp3c26_5370"/>
</dbReference>
<evidence type="ECO:0000313" key="2">
    <source>
        <dbReference type="EnsemblPlants" id="Pp3c26_5370V3.1"/>
    </source>
</evidence>
<accession>A0A2K1IBW3</accession>
<dbReference type="EMBL" id="ABEU02000026">
    <property type="protein sequence ID" value="PNR26778.1"/>
    <property type="molecule type" value="Genomic_DNA"/>
</dbReference>
<gene>
    <name evidence="2" type="primary">LOC112277870</name>
    <name evidence="1" type="ORF">PHYPA_030259</name>
</gene>
<evidence type="ECO:0000313" key="1">
    <source>
        <dbReference type="EMBL" id="PNR26778.1"/>
    </source>
</evidence>
<keyword evidence="3" id="KW-1185">Reference proteome</keyword>
<reference evidence="2" key="3">
    <citation type="submission" date="2020-12" db="UniProtKB">
        <authorList>
            <consortium name="EnsemblPlants"/>
        </authorList>
    </citation>
    <scope>IDENTIFICATION</scope>
</reference>
<dbReference type="AlphaFoldDB" id="A0A2K1IBW3"/>